<reference evidence="19 20" key="1">
    <citation type="submission" date="2018-02" db="EMBL/GenBank/DDBJ databases">
        <title>Genomic Encyclopedia of Archaeal and Bacterial Type Strains, Phase II (KMG-II): from individual species to whole genera.</title>
        <authorList>
            <person name="Goeker M."/>
        </authorList>
    </citation>
    <scope>NUCLEOTIDE SEQUENCE [LARGE SCALE GENOMIC DNA]</scope>
    <source>
        <strain evidence="19 20">DSM 29526</strain>
    </source>
</reference>
<dbReference type="Gene3D" id="2.60.40.10">
    <property type="entry name" value="Immunoglobulins"/>
    <property type="match status" value="1"/>
</dbReference>
<dbReference type="Proteomes" id="UP000237662">
    <property type="component" value="Unassembled WGS sequence"/>
</dbReference>
<dbReference type="AlphaFoldDB" id="A0A2S6IBI9"/>
<dbReference type="Gene3D" id="3.20.20.80">
    <property type="entry name" value="Glycosidases"/>
    <property type="match status" value="1"/>
</dbReference>
<evidence type="ECO:0000256" key="3">
    <source>
        <dbReference type="ARBA" id="ARBA00008061"/>
    </source>
</evidence>
<comment type="caution">
    <text evidence="19">The sequence shown here is derived from an EMBL/GenBank/DDBJ whole genome shotgun (WGS) entry which is preliminary data.</text>
</comment>
<feature type="active site" description="Nucleophile" evidence="15">
    <location>
        <position position="268"/>
    </location>
</feature>
<feature type="site" description="Transition state stabilizer" evidence="17">
    <location>
        <position position="400"/>
    </location>
</feature>
<evidence type="ECO:0000256" key="11">
    <source>
        <dbReference type="ARBA" id="ARBA00033284"/>
    </source>
</evidence>
<dbReference type="InterPro" id="IPR013783">
    <property type="entry name" value="Ig-like_fold"/>
</dbReference>
<evidence type="ECO:0000256" key="15">
    <source>
        <dbReference type="PIRSR" id="PIRSR006337-1"/>
    </source>
</evidence>
<evidence type="ECO:0000313" key="19">
    <source>
        <dbReference type="EMBL" id="PPK88832.1"/>
    </source>
</evidence>
<comment type="subcellular location">
    <subcellularLocation>
        <location evidence="1 15">Cytoplasm</location>
    </subcellularLocation>
</comment>
<evidence type="ECO:0000313" key="20">
    <source>
        <dbReference type="Proteomes" id="UP000237662"/>
    </source>
</evidence>
<keyword evidence="7 14" id="KW-0378">Hydrolase</keyword>
<keyword evidence="6" id="KW-0963">Cytoplasm</keyword>
<evidence type="ECO:0000256" key="16">
    <source>
        <dbReference type="PIRSR" id="PIRSR006337-2"/>
    </source>
</evidence>
<evidence type="ECO:0000256" key="17">
    <source>
        <dbReference type="PIRSR" id="PIRSR006337-3"/>
    </source>
</evidence>
<evidence type="ECO:0000256" key="14">
    <source>
        <dbReference type="PIRNR" id="PIRNR006337"/>
    </source>
</evidence>
<dbReference type="GO" id="GO:0033942">
    <property type="term" value="F:4-alpha-D-(1-&gt;4)-alpha-D-glucanotrehalose trehalohydrolase activity"/>
    <property type="evidence" value="ECO:0007669"/>
    <property type="project" value="UniProtKB-EC"/>
</dbReference>
<organism evidence="19 20">
    <name type="scientific">Neolewinella xylanilytica</name>
    <dbReference type="NCBI Taxonomy" id="1514080"/>
    <lineage>
        <taxon>Bacteria</taxon>
        <taxon>Pseudomonadati</taxon>
        <taxon>Bacteroidota</taxon>
        <taxon>Saprospiria</taxon>
        <taxon>Saprospirales</taxon>
        <taxon>Lewinellaceae</taxon>
        <taxon>Neolewinella</taxon>
    </lineage>
</organism>
<dbReference type="CDD" id="cd02853">
    <property type="entry name" value="E_set_MTHase_like_N"/>
    <property type="match status" value="1"/>
</dbReference>
<dbReference type="SUPFAM" id="SSF51445">
    <property type="entry name" value="(Trans)glycosidases"/>
    <property type="match status" value="1"/>
</dbReference>
<feature type="binding site" evidence="16">
    <location>
        <begin position="399"/>
        <end position="404"/>
    </location>
    <ligand>
        <name>substrate</name>
    </ligand>
</feature>
<evidence type="ECO:0000256" key="8">
    <source>
        <dbReference type="ARBA" id="ARBA00023277"/>
    </source>
</evidence>
<evidence type="ECO:0000256" key="10">
    <source>
        <dbReference type="ARBA" id="ARBA00032057"/>
    </source>
</evidence>
<feature type="domain" description="Glycosyl hydrolase family 13 catalytic" evidence="18">
    <location>
        <begin position="122"/>
        <end position="475"/>
    </location>
</feature>
<sequence length="590" mass="66388">MTERFPYLPLGPLPAGQQDHRRFRTWAPTPASVELVVLTDGREQRYAMHDEQHGYRTSDEVRAPAGSRYGYYLDGDRKKRYPDPASRYQPEGVHGWSEVIDLEPLPDTGWRGHSLAEAVIYELHIGTFTPEGTLRAAIGKLDYLRDLGVNTLEVMPLNQTPGDRNWGYDGVKNFALFKAYGRPEDLRAFIDAAHERGIAVLIDVIYNHLGPEGNYLPEFFPVFTEKHHTPWGQAINFDDSQSDGVRNYWLQNVRMWLEEYGADGLRIDAVHAIKDYSATHFLEELATVVDEIGERQGRQMITIAECDLNAPRFIRSRADGGYGMSGQWVDEFHHALHVVLTGETRGYYEDFGSVETLAKALHDGYVYTGQYSRHRGRNFGVEADERVRPAQMVVFLQNHDQVGNRMIGDRILSSVGTDKYLLGAATYLLSPFTPLLFMGEEYGEQNPFPYFVHHGDDWLIEAVRKGRAAEFAAFQHEGHTVPDPQSEKTFASAKLSWEKDEKIARFYREALHLRAGAPKDFAFTDITVDHAGCLITWTVKGSPFLCCANFGDGALDIEVAGELLLQSNGATLAGERLHLPAWGFAAVGNS</sequence>
<dbReference type="Pfam" id="PF00128">
    <property type="entry name" value="Alpha-amylase"/>
    <property type="match status" value="1"/>
</dbReference>
<evidence type="ECO:0000256" key="2">
    <source>
        <dbReference type="ARBA" id="ARBA00005199"/>
    </source>
</evidence>
<keyword evidence="8" id="KW-0119">Carbohydrate metabolism</keyword>
<keyword evidence="20" id="KW-1185">Reference proteome</keyword>
<evidence type="ECO:0000256" key="9">
    <source>
        <dbReference type="ARBA" id="ARBA00023295"/>
    </source>
</evidence>
<feature type="binding site" evidence="16">
    <location>
        <begin position="330"/>
        <end position="334"/>
    </location>
    <ligand>
        <name>substrate</name>
    </ligand>
</feature>
<dbReference type="GO" id="GO:0005992">
    <property type="term" value="P:trehalose biosynthetic process"/>
    <property type="evidence" value="ECO:0007669"/>
    <property type="project" value="UniProtKB-UniRule"/>
</dbReference>
<dbReference type="NCBIfam" id="TIGR02402">
    <property type="entry name" value="trehalose_TreZ"/>
    <property type="match status" value="1"/>
</dbReference>
<evidence type="ECO:0000256" key="12">
    <source>
        <dbReference type="ARBA" id="ARBA00034013"/>
    </source>
</evidence>
<dbReference type="InterPro" id="IPR044901">
    <property type="entry name" value="Trehalose_TreZ_E-set_sf"/>
</dbReference>
<dbReference type="InterPro" id="IPR012768">
    <property type="entry name" value="Trehalose_TreZ"/>
</dbReference>
<evidence type="ECO:0000256" key="6">
    <source>
        <dbReference type="ARBA" id="ARBA00022490"/>
    </source>
</evidence>
<protein>
    <recommendedName>
        <fullName evidence="5 13">Malto-oligosyltrehalose trehalohydrolase</fullName>
        <shortName evidence="14">MTHase</shortName>
        <ecNumber evidence="4 13">3.2.1.141</ecNumber>
    </recommendedName>
    <alternativeName>
        <fullName evidence="11 14">4-alpha-D-((1-&gt;4)-alpha-D-glucano)trehalose trehalohydrolase</fullName>
    </alternativeName>
    <alternativeName>
        <fullName evidence="10 14">Maltooligosyl trehalose trehalohydrolase</fullName>
    </alternativeName>
</protein>
<dbReference type="PIRSF" id="PIRSF006337">
    <property type="entry name" value="Trehalose_TreZ"/>
    <property type="match status" value="1"/>
</dbReference>
<gene>
    <name evidence="19" type="ORF">CLV84_1805</name>
</gene>
<dbReference type="OrthoDB" id="9761875at2"/>
<dbReference type="EMBL" id="PTJC01000005">
    <property type="protein sequence ID" value="PPK88832.1"/>
    <property type="molecule type" value="Genomic_DNA"/>
</dbReference>
<dbReference type="InterPro" id="IPR006047">
    <property type="entry name" value="GH13_cat_dom"/>
</dbReference>
<evidence type="ECO:0000256" key="13">
    <source>
        <dbReference type="NCBIfam" id="TIGR02402"/>
    </source>
</evidence>
<dbReference type="PANTHER" id="PTHR43651:SF11">
    <property type="entry name" value="MALTO-OLIGOSYLTREHALOSE TREHALOHYDROLASE"/>
    <property type="match status" value="1"/>
</dbReference>
<evidence type="ECO:0000259" key="18">
    <source>
        <dbReference type="SMART" id="SM00642"/>
    </source>
</evidence>
<name>A0A2S6IBI9_9BACT</name>
<feature type="binding site" evidence="16">
    <location>
        <begin position="266"/>
        <end position="271"/>
    </location>
    <ligand>
        <name>substrate</name>
    </ligand>
</feature>
<dbReference type="EC" id="3.2.1.141" evidence="4 13"/>
<comment type="catalytic activity">
    <reaction evidence="12 14">
        <text>hydrolysis of (1-&gt;4)-alpha-D-glucosidic linkage in 4-alpha-D-[(1-&gt;4)-alpha-D-glucanosyl]n trehalose to yield trehalose and (1-&gt;4)-alpha-D-glucan.</text>
        <dbReference type="EC" id="3.2.1.141"/>
    </reaction>
</comment>
<evidence type="ECO:0000256" key="4">
    <source>
        <dbReference type="ARBA" id="ARBA00012268"/>
    </source>
</evidence>
<dbReference type="PANTHER" id="PTHR43651">
    <property type="entry name" value="1,4-ALPHA-GLUCAN-BRANCHING ENZYME"/>
    <property type="match status" value="1"/>
</dbReference>
<dbReference type="GO" id="GO:0005737">
    <property type="term" value="C:cytoplasm"/>
    <property type="evidence" value="ECO:0007669"/>
    <property type="project" value="UniProtKB-SubCell"/>
</dbReference>
<dbReference type="RefSeq" id="WP_104419364.1">
    <property type="nucleotide sequence ID" value="NZ_PTJC01000005.1"/>
</dbReference>
<keyword evidence="9 14" id="KW-0326">Glycosidase</keyword>
<dbReference type="SMART" id="SM00642">
    <property type="entry name" value="Aamy"/>
    <property type="match status" value="1"/>
</dbReference>
<accession>A0A2S6IBI9</accession>
<dbReference type="CDD" id="cd11325">
    <property type="entry name" value="AmyAc_GTHase"/>
    <property type="match status" value="1"/>
</dbReference>
<dbReference type="SUPFAM" id="SSF81296">
    <property type="entry name" value="E set domains"/>
    <property type="match status" value="1"/>
</dbReference>
<proteinExistence type="inferred from homology"/>
<dbReference type="InterPro" id="IPR017853">
    <property type="entry name" value="GH"/>
</dbReference>
<evidence type="ECO:0000256" key="1">
    <source>
        <dbReference type="ARBA" id="ARBA00004496"/>
    </source>
</evidence>
<comment type="pathway">
    <text evidence="2 14">Glycan biosynthesis; trehalose biosynthesis.</text>
</comment>
<evidence type="ECO:0000256" key="5">
    <source>
        <dbReference type="ARBA" id="ARBA00015938"/>
    </source>
</evidence>
<dbReference type="UniPathway" id="UPA00299"/>
<comment type="similarity">
    <text evidence="3 14">Belongs to the glycosyl hydrolase 13 family.</text>
</comment>
<dbReference type="InterPro" id="IPR014756">
    <property type="entry name" value="Ig_E-set"/>
</dbReference>
<dbReference type="Gene3D" id="1.10.10.760">
    <property type="entry name" value="E-set domains of sugar-utilizing enzymes"/>
    <property type="match status" value="1"/>
</dbReference>
<evidence type="ECO:0000256" key="7">
    <source>
        <dbReference type="ARBA" id="ARBA00022801"/>
    </source>
</evidence>
<feature type="active site" description="Proton donor" evidence="15">
    <location>
        <position position="305"/>
    </location>
</feature>